<feature type="signal peptide" evidence="1">
    <location>
        <begin position="1"/>
        <end position="23"/>
    </location>
</feature>
<dbReference type="Proteomes" id="UP001212841">
    <property type="component" value="Unassembled WGS sequence"/>
</dbReference>
<evidence type="ECO:0000313" key="3">
    <source>
        <dbReference type="Proteomes" id="UP001212841"/>
    </source>
</evidence>
<protein>
    <submittedName>
        <fullName evidence="2">Uncharacterized protein</fullName>
    </submittedName>
</protein>
<evidence type="ECO:0000256" key="1">
    <source>
        <dbReference type="SAM" id="SignalP"/>
    </source>
</evidence>
<dbReference type="EMBL" id="JADGJD010000613">
    <property type="protein sequence ID" value="KAJ3049661.1"/>
    <property type="molecule type" value="Genomic_DNA"/>
</dbReference>
<organism evidence="2 3">
    <name type="scientific">Rhizophlyctis rosea</name>
    <dbReference type="NCBI Taxonomy" id="64517"/>
    <lineage>
        <taxon>Eukaryota</taxon>
        <taxon>Fungi</taxon>
        <taxon>Fungi incertae sedis</taxon>
        <taxon>Chytridiomycota</taxon>
        <taxon>Chytridiomycota incertae sedis</taxon>
        <taxon>Chytridiomycetes</taxon>
        <taxon>Rhizophlyctidales</taxon>
        <taxon>Rhizophlyctidaceae</taxon>
        <taxon>Rhizophlyctis</taxon>
    </lineage>
</organism>
<proteinExistence type="predicted"/>
<name>A0AAD5SAM4_9FUNG</name>
<comment type="caution">
    <text evidence="2">The sequence shown here is derived from an EMBL/GenBank/DDBJ whole genome shotgun (WGS) entry which is preliminary data.</text>
</comment>
<evidence type="ECO:0000313" key="2">
    <source>
        <dbReference type="EMBL" id="KAJ3049661.1"/>
    </source>
</evidence>
<keyword evidence="1" id="KW-0732">Signal</keyword>
<keyword evidence="3" id="KW-1185">Reference proteome</keyword>
<dbReference type="AlphaFoldDB" id="A0AAD5SAM4"/>
<feature type="chain" id="PRO_5042204902" evidence="1">
    <location>
        <begin position="24"/>
        <end position="185"/>
    </location>
</feature>
<reference evidence="2" key="1">
    <citation type="submission" date="2020-05" db="EMBL/GenBank/DDBJ databases">
        <title>Phylogenomic resolution of chytrid fungi.</title>
        <authorList>
            <person name="Stajich J.E."/>
            <person name="Amses K."/>
            <person name="Simmons R."/>
            <person name="Seto K."/>
            <person name="Myers J."/>
            <person name="Bonds A."/>
            <person name="Quandt C.A."/>
            <person name="Barry K."/>
            <person name="Liu P."/>
            <person name="Grigoriev I."/>
            <person name="Longcore J.E."/>
            <person name="James T.Y."/>
        </authorList>
    </citation>
    <scope>NUCLEOTIDE SEQUENCE</scope>
    <source>
        <strain evidence="2">JEL0318</strain>
    </source>
</reference>
<gene>
    <name evidence="2" type="ORF">HK097_009368</name>
</gene>
<sequence>MAFRKINPILALFFALLLTLSVALPTPQDDSSAPSKAVGQVTDATCNGEKLEGATFTVDKFIGGEGNDLKAAGLLTATCAGKSISETITLPVQSINGKPSSSGLSRRQLSCSILDLVLGPLDLNLLGLVLNLNQVLLTLEAVPGAGALLGNLLCAVTNLLNGGALLGGLAGALNGILNGLLGIFG</sequence>
<accession>A0AAD5SAM4</accession>